<organism evidence="2 3">
    <name type="scientific">Microcosmobacter mediterraneus</name>
    <dbReference type="NCBI Taxonomy" id="3075607"/>
    <lineage>
        <taxon>Bacteria</taxon>
        <taxon>Pseudomonadati</taxon>
        <taxon>Bacteroidota</taxon>
        <taxon>Flavobacteriia</taxon>
        <taxon>Flavobacteriales</taxon>
        <taxon>Flavobacteriaceae</taxon>
        <taxon>Microcosmobacter</taxon>
    </lineage>
</organism>
<feature type="transmembrane region" description="Helical" evidence="1">
    <location>
        <begin position="6"/>
        <end position="22"/>
    </location>
</feature>
<accession>A0ABU2YP99</accession>
<comment type="caution">
    <text evidence="2">The sequence shown here is derived from an EMBL/GenBank/DDBJ whole genome shotgun (WGS) entry which is preliminary data.</text>
</comment>
<keyword evidence="3" id="KW-1185">Reference proteome</keyword>
<keyword evidence="1" id="KW-0472">Membrane</keyword>
<name>A0ABU2YP99_9FLAO</name>
<dbReference type="RefSeq" id="WP_311427648.1">
    <property type="nucleotide sequence ID" value="NZ_JAVRIA010000004.1"/>
</dbReference>
<dbReference type="EMBL" id="JAVRIA010000004">
    <property type="protein sequence ID" value="MDT0558883.1"/>
    <property type="molecule type" value="Genomic_DNA"/>
</dbReference>
<keyword evidence="1" id="KW-1133">Transmembrane helix</keyword>
<evidence type="ECO:0000313" key="2">
    <source>
        <dbReference type="EMBL" id="MDT0558883.1"/>
    </source>
</evidence>
<proteinExistence type="predicted"/>
<feature type="transmembrane region" description="Helical" evidence="1">
    <location>
        <begin position="34"/>
        <end position="54"/>
    </location>
</feature>
<protein>
    <submittedName>
        <fullName evidence="2">Uncharacterized protein</fullName>
    </submittedName>
</protein>
<evidence type="ECO:0000256" key="1">
    <source>
        <dbReference type="SAM" id="Phobius"/>
    </source>
</evidence>
<sequence>MLKIIIGIVVVILLTIAIVWLIDKYVPRKLKPVINILLWIGIILLGYLTFMSVYEEIEFNKIKEDRYKVVIDKLVDIRDAQLAHKTVTGKYANNFENLVRFIDTAEFTITQRRDTTVLDVEATKRYGGVETMKTLILIDTLGTSSVKDSLFGSDARYKTMMNVPVGEVGAKFQMKTGDIEGIPVFEAKVDKKVILSDQPNNLVRNEEQVQSVDGVNGPVVKVGSLDEVNTNGNWPKNYTNKE</sequence>
<gene>
    <name evidence="2" type="ORF">RM697_09495</name>
</gene>
<evidence type="ECO:0000313" key="3">
    <source>
        <dbReference type="Proteomes" id="UP001259492"/>
    </source>
</evidence>
<reference evidence="2 3" key="1">
    <citation type="submission" date="2023-09" db="EMBL/GenBank/DDBJ databases">
        <authorList>
            <person name="Rey-Velasco X."/>
        </authorList>
    </citation>
    <scope>NUCLEOTIDE SEQUENCE [LARGE SCALE GENOMIC DNA]</scope>
    <source>
        <strain evidence="2 3">W332</strain>
    </source>
</reference>
<dbReference type="Proteomes" id="UP001259492">
    <property type="component" value="Unassembled WGS sequence"/>
</dbReference>
<keyword evidence="1" id="KW-0812">Transmembrane</keyword>